<dbReference type="Proteomes" id="UP000192611">
    <property type="component" value="Unassembled WGS sequence"/>
</dbReference>
<gene>
    <name evidence="2" type="ORF">B6D57_00225</name>
</gene>
<accession>A0A1W9S3K8</accession>
<feature type="domain" description="UspA" evidence="1">
    <location>
        <begin position="53"/>
        <end position="117"/>
    </location>
</feature>
<dbReference type="SUPFAM" id="SSF52402">
    <property type="entry name" value="Adenine nucleotide alpha hydrolases-like"/>
    <property type="match status" value="1"/>
</dbReference>
<dbReference type="AlphaFoldDB" id="A0A1W9S3K8"/>
<dbReference type="EMBL" id="NATQ01000003">
    <property type="protein sequence ID" value="OQX91296.1"/>
    <property type="molecule type" value="Genomic_DNA"/>
</dbReference>
<sequence>MKILAATSGSMPAKERADYIISLAEKLGAELVVLHVINKQDDYSNGEKALDIFRFKGRGERIKTIFRVGNITDTISNTAESENADLILVGIEGGLDSLNNICRGIARNTSIPIVLVPDI</sequence>
<dbReference type="InterPro" id="IPR006016">
    <property type="entry name" value="UspA"/>
</dbReference>
<evidence type="ECO:0000313" key="2">
    <source>
        <dbReference type="EMBL" id="OQX91296.1"/>
    </source>
</evidence>
<organism evidence="2 3">
    <name type="scientific">Candidatus Coatesbacteria bacterium 4484_99</name>
    <dbReference type="NCBI Taxonomy" id="1970774"/>
    <lineage>
        <taxon>Bacteria</taxon>
        <taxon>Candidatus Coatesiibacteriota</taxon>
    </lineage>
</organism>
<dbReference type="Gene3D" id="3.40.50.12370">
    <property type="match status" value="1"/>
</dbReference>
<dbReference type="CDD" id="cd00293">
    <property type="entry name" value="USP-like"/>
    <property type="match status" value="1"/>
</dbReference>
<proteinExistence type="predicted"/>
<name>A0A1W9S3K8_9BACT</name>
<protein>
    <recommendedName>
        <fullName evidence="1">UspA domain-containing protein</fullName>
    </recommendedName>
</protein>
<feature type="domain" description="UspA" evidence="1">
    <location>
        <begin position="2"/>
        <end position="47"/>
    </location>
</feature>
<evidence type="ECO:0000313" key="3">
    <source>
        <dbReference type="Proteomes" id="UP000192611"/>
    </source>
</evidence>
<evidence type="ECO:0000259" key="1">
    <source>
        <dbReference type="Pfam" id="PF00582"/>
    </source>
</evidence>
<comment type="caution">
    <text evidence="2">The sequence shown here is derived from an EMBL/GenBank/DDBJ whole genome shotgun (WGS) entry which is preliminary data.</text>
</comment>
<reference evidence="3" key="1">
    <citation type="submission" date="2017-03" db="EMBL/GenBank/DDBJ databases">
        <title>Novel pathways for hydrocarbon cycling and metabolic interdependencies in hydrothermal sediment communities.</title>
        <authorList>
            <person name="Dombrowski N."/>
            <person name="Seitz K."/>
            <person name="Teske A."/>
            <person name="Baker B."/>
        </authorList>
    </citation>
    <scope>NUCLEOTIDE SEQUENCE [LARGE SCALE GENOMIC DNA]</scope>
</reference>
<dbReference type="Pfam" id="PF00582">
    <property type="entry name" value="Usp"/>
    <property type="match status" value="2"/>
</dbReference>